<dbReference type="EMBL" id="JAXIVS010000014">
    <property type="protein sequence ID" value="MDY7231374.1"/>
    <property type="molecule type" value="Genomic_DNA"/>
</dbReference>
<reference evidence="2 3" key="1">
    <citation type="submission" date="2023-12" db="EMBL/GenBank/DDBJ databases">
        <title>the genome sequence of Hyalangium sp. s54d21.</title>
        <authorList>
            <person name="Zhang X."/>
        </authorList>
    </citation>
    <scope>NUCLEOTIDE SEQUENCE [LARGE SCALE GENOMIC DNA]</scope>
    <source>
        <strain evidence="3">s54d21</strain>
    </source>
</reference>
<evidence type="ECO:0000256" key="1">
    <source>
        <dbReference type="SAM" id="MobiDB-lite"/>
    </source>
</evidence>
<keyword evidence="3" id="KW-1185">Reference proteome</keyword>
<comment type="caution">
    <text evidence="2">The sequence shown here is derived from an EMBL/GenBank/DDBJ whole genome shotgun (WGS) entry which is preliminary data.</text>
</comment>
<dbReference type="RefSeq" id="WP_321550085.1">
    <property type="nucleotide sequence ID" value="NZ_JAXIVS010000014.1"/>
</dbReference>
<evidence type="ECO:0000313" key="3">
    <source>
        <dbReference type="Proteomes" id="UP001291309"/>
    </source>
</evidence>
<proteinExistence type="predicted"/>
<evidence type="ECO:0000313" key="2">
    <source>
        <dbReference type="EMBL" id="MDY7231374.1"/>
    </source>
</evidence>
<gene>
    <name evidence="2" type="ORF">SYV04_33595</name>
</gene>
<feature type="region of interest" description="Disordered" evidence="1">
    <location>
        <begin position="1"/>
        <end position="94"/>
    </location>
</feature>
<dbReference type="Proteomes" id="UP001291309">
    <property type="component" value="Unassembled WGS sequence"/>
</dbReference>
<protein>
    <submittedName>
        <fullName evidence="2">Uncharacterized protein</fullName>
    </submittedName>
</protein>
<accession>A0ABU5HES0</accession>
<feature type="compositionally biased region" description="Basic and acidic residues" evidence="1">
    <location>
        <begin position="22"/>
        <end position="35"/>
    </location>
</feature>
<name>A0ABU5HES0_9BACT</name>
<organism evidence="2 3">
    <name type="scientific">Hyalangium rubrum</name>
    <dbReference type="NCBI Taxonomy" id="3103134"/>
    <lineage>
        <taxon>Bacteria</taxon>
        <taxon>Pseudomonadati</taxon>
        <taxon>Myxococcota</taxon>
        <taxon>Myxococcia</taxon>
        <taxon>Myxococcales</taxon>
        <taxon>Cystobacterineae</taxon>
        <taxon>Archangiaceae</taxon>
        <taxon>Hyalangium</taxon>
    </lineage>
</organism>
<sequence>MAKKDLKQPTAQPAEDMFGRPTDTRHSEPATREGTKAPVQDKTGSRKSTEQEDEDEERRAGGINDIPDGDGPRSDRGTNPLPDVYWADYQGDKS</sequence>